<dbReference type="RefSeq" id="WP_179975582.1">
    <property type="nucleotide sequence ID" value="NZ_CP049075.1"/>
</dbReference>
<evidence type="ECO:0000256" key="1">
    <source>
        <dbReference type="SAM" id="MobiDB-lite"/>
    </source>
</evidence>
<name>A0A7H9CL32_9BACT</name>
<dbReference type="InterPro" id="IPR005186">
    <property type="entry name" value="FlaG"/>
</dbReference>
<dbReference type="Pfam" id="PF03646">
    <property type="entry name" value="FlaG"/>
    <property type="match status" value="1"/>
</dbReference>
<keyword evidence="2" id="KW-0966">Cell projection</keyword>
<dbReference type="PANTHER" id="PTHR37166">
    <property type="entry name" value="PROTEIN FLAG"/>
    <property type="match status" value="1"/>
</dbReference>
<reference evidence="2 3" key="1">
    <citation type="submission" date="2020-02" db="EMBL/GenBank/DDBJ databases">
        <title>Complete genome sequence of the novel Campylobacter species Candidatus Campylobacter infans.</title>
        <authorList>
            <person name="Duim B."/>
            <person name="Zomer A."/>
            <person name="van der Graaf L."/>
            <person name="Wagenaar J."/>
        </authorList>
    </citation>
    <scope>NUCLEOTIDE SEQUENCE [LARGE SCALE GENOMIC DNA]</scope>
    <source>
        <strain evidence="2 3">19S00001</strain>
    </source>
</reference>
<sequence>MEIFKVASQQIQNQTIAQDSQSARARPVEQTQIEANATQRNHELSKTQNAQDGEDKKTLNEKVKEAVEQLNKNMVELNTNIRFGYDDKVNTMYVSVLEADSGNVIRQFPSEKVLRMREFFKEAIGMLFDESK</sequence>
<dbReference type="PANTHER" id="PTHR37166:SF1">
    <property type="entry name" value="PROTEIN FLAG"/>
    <property type="match status" value="1"/>
</dbReference>
<gene>
    <name evidence="2" type="primary">flaG</name>
    <name evidence="2" type="ORF">CINF_0431</name>
</gene>
<feature type="region of interest" description="Disordered" evidence="1">
    <location>
        <begin position="35"/>
        <end position="57"/>
    </location>
</feature>
<protein>
    <submittedName>
        <fullName evidence="2">Flagellar protein FlaG</fullName>
    </submittedName>
</protein>
<evidence type="ECO:0000313" key="3">
    <source>
        <dbReference type="Proteomes" id="UP000509414"/>
    </source>
</evidence>
<dbReference type="SUPFAM" id="SSF160214">
    <property type="entry name" value="FlaG-like"/>
    <property type="match status" value="1"/>
</dbReference>
<dbReference type="InterPro" id="IPR035924">
    <property type="entry name" value="FlaG-like_sf"/>
</dbReference>
<dbReference type="AlphaFoldDB" id="A0A7H9CL32"/>
<dbReference type="EMBL" id="CP049075">
    <property type="protein sequence ID" value="QLI04964.1"/>
    <property type="molecule type" value="Genomic_DNA"/>
</dbReference>
<keyword evidence="2" id="KW-0282">Flagellum</keyword>
<dbReference type="KEGG" id="cinf:CINF_0431"/>
<proteinExistence type="predicted"/>
<keyword evidence="2" id="KW-0969">Cilium</keyword>
<dbReference type="Proteomes" id="UP000509414">
    <property type="component" value="Chromosome"/>
</dbReference>
<keyword evidence="3" id="KW-1185">Reference proteome</keyword>
<accession>A0A7H9CL32</accession>
<organism evidence="2 3">
    <name type="scientific">Candidatus Campylobacter infans</name>
    <dbReference type="NCBI Taxonomy" id="2561898"/>
    <lineage>
        <taxon>Bacteria</taxon>
        <taxon>Pseudomonadati</taxon>
        <taxon>Campylobacterota</taxon>
        <taxon>Epsilonproteobacteria</taxon>
        <taxon>Campylobacterales</taxon>
        <taxon>Campylobacteraceae</taxon>
        <taxon>Campylobacter</taxon>
    </lineage>
</organism>
<dbReference type="Gene3D" id="3.30.160.170">
    <property type="entry name" value="FlaG-like"/>
    <property type="match status" value="1"/>
</dbReference>
<evidence type="ECO:0000313" key="2">
    <source>
        <dbReference type="EMBL" id="QLI04964.1"/>
    </source>
</evidence>